<keyword evidence="5" id="KW-0812">Transmembrane</keyword>
<keyword evidence="5" id="KW-0472">Membrane</keyword>
<accession>A0A5C5ZJY0</accession>
<gene>
    <name evidence="7" type="ORF">Mal64_29670</name>
</gene>
<dbReference type="InterPro" id="IPR002543">
    <property type="entry name" value="FtsK_dom"/>
</dbReference>
<feature type="region of interest" description="Disordered" evidence="4">
    <location>
        <begin position="48"/>
        <end position="72"/>
    </location>
</feature>
<dbReference type="GO" id="GO:0005524">
    <property type="term" value="F:ATP binding"/>
    <property type="evidence" value="ECO:0007669"/>
    <property type="project" value="UniProtKB-UniRule"/>
</dbReference>
<keyword evidence="8" id="KW-1185">Reference proteome</keyword>
<dbReference type="InterPro" id="IPR050206">
    <property type="entry name" value="FtsK/SpoIIIE/SftA"/>
</dbReference>
<feature type="transmembrane region" description="Helical" evidence="5">
    <location>
        <begin position="243"/>
        <end position="262"/>
    </location>
</feature>
<evidence type="ECO:0000256" key="4">
    <source>
        <dbReference type="SAM" id="MobiDB-lite"/>
    </source>
</evidence>
<dbReference type="PROSITE" id="PS50901">
    <property type="entry name" value="FTSK"/>
    <property type="match status" value="1"/>
</dbReference>
<feature type="transmembrane region" description="Helical" evidence="5">
    <location>
        <begin position="268"/>
        <end position="289"/>
    </location>
</feature>
<dbReference type="SMART" id="SM00382">
    <property type="entry name" value="AAA"/>
    <property type="match status" value="1"/>
</dbReference>
<keyword evidence="5" id="KW-1133">Transmembrane helix</keyword>
<protein>
    <submittedName>
        <fullName evidence="7">FtsK-like domain-containing protein</fullName>
    </submittedName>
</protein>
<dbReference type="PANTHER" id="PTHR22683:SF41">
    <property type="entry name" value="DNA TRANSLOCASE FTSK"/>
    <property type="match status" value="1"/>
</dbReference>
<dbReference type="EMBL" id="SJPQ01000003">
    <property type="protein sequence ID" value="TWT87428.1"/>
    <property type="molecule type" value="Genomic_DNA"/>
</dbReference>
<organism evidence="7 8">
    <name type="scientific">Pseudobythopirellula maris</name>
    <dbReference type="NCBI Taxonomy" id="2527991"/>
    <lineage>
        <taxon>Bacteria</taxon>
        <taxon>Pseudomonadati</taxon>
        <taxon>Planctomycetota</taxon>
        <taxon>Planctomycetia</taxon>
        <taxon>Pirellulales</taxon>
        <taxon>Lacipirellulaceae</taxon>
        <taxon>Pseudobythopirellula</taxon>
    </lineage>
</organism>
<dbReference type="GO" id="GO:0003677">
    <property type="term" value="F:DNA binding"/>
    <property type="evidence" value="ECO:0007669"/>
    <property type="project" value="InterPro"/>
</dbReference>
<evidence type="ECO:0000256" key="5">
    <source>
        <dbReference type="SAM" id="Phobius"/>
    </source>
</evidence>
<evidence type="ECO:0000313" key="7">
    <source>
        <dbReference type="EMBL" id="TWT87428.1"/>
    </source>
</evidence>
<dbReference type="InterPro" id="IPR027417">
    <property type="entry name" value="P-loop_NTPase"/>
</dbReference>
<evidence type="ECO:0000256" key="3">
    <source>
        <dbReference type="PROSITE-ProRule" id="PRU00289"/>
    </source>
</evidence>
<feature type="binding site" evidence="3">
    <location>
        <begin position="794"/>
        <end position="801"/>
    </location>
    <ligand>
        <name>ATP</name>
        <dbReference type="ChEBI" id="CHEBI:30616"/>
    </ligand>
</feature>
<evidence type="ECO:0000313" key="8">
    <source>
        <dbReference type="Proteomes" id="UP000315440"/>
    </source>
</evidence>
<feature type="domain" description="FtsK" evidence="6">
    <location>
        <begin position="777"/>
        <end position="972"/>
    </location>
</feature>
<keyword evidence="2 3" id="KW-0067">ATP-binding</keyword>
<evidence type="ECO:0000256" key="1">
    <source>
        <dbReference type="ARBA" id="ARBA00022741"/>
    </source>
</evidence>
<dbReference type="CDD" id="cd01127">
    <property type="entry name" value="TrwB_TraG_TraD_VirD4"/>
    <property type="match status" value="1"/>
</dbReference>
<dbReference type="Pfam" id="PF01580">
    <property type="entry name" value="FtsK_SpoIIIE"/>
    <property type="match status" value="1"/>
</dbReference>
<evidence type="ECO:0000256" key="2">
    <source>
        <dbReference type="ARBA" id="ARBA00022840"/>
    </source>
</evidence>
<sequence length="1354" mass="150064">MACYHGVIAPARLSPIRLMTPNQPADTLSTRRQAEMIQRLVRAAKERHEEERSVAKRFEEAETESENRRRRDLREADKKLERAKAAEAAEYKAATERRVAAYLARRESAQQSYQSIRTTAESEAAGVRDSAAQEKNEAAWEILTLFDLQRLLPAERLAEAKDQIAERRDDLLAIGRDAVEIVRMRRQGEAELDLSGGRPVQVSEADIDFDAALAELDQRVEAARAAGQQLYDQRLARLFEGEAPAVIAGSILLAAIVAGGAVMGWTNWVGYTGGVLLAAALNGALWAYFKPKAKRQSHEGLAGVQRLLLEADAALRAATAVAGFRAKAEGRELIDRRNRDLQEVGLRLEQLVGEAAAKASDQLNEAGKLFPAMLSQMRKAYDTELAQAEREHNERLADLTRQRDEFLKQLERDHELRTVKIQEDHEAAWQGMFERWLTRFDDVRAELRDMRAEAQRLFPDFAETAYAEWPKPTQTAPAIRFGRMAIDLENIEHGAPEDERLAPPETRLEAPALMTLSEDPTLLVSTGATTRAEGLDLMRGVMLRFFTAMPPGRVRFTIIDPLGLGDSFQSYMHLADHDELLINGRIWSEPRDIDDQLVRLTNHMETVLQKYLRSEYETIHEYNAQAGEVAEPFQVLVIAGFPTNFSESAARRLESIITGGPRCGVYTLLGIDNQKRLPNEFRLDEVKSQAVWIEENPRTKRLEWRRPEFQRLPIRFESPPPPEQMIEVLKAAGQAAKEAVKVEVPFSVVAPPADEMWSRECSVELRVPVGRAGAKSLQDVRLGKGTSQHLLVAGKTGSGKSTFLHALVTSAAMHFGPDEVEFYLVDFKKGVEFKSYATHRLPHARVIAIESEREFGISVLERLDDELKQRGEKFRAAGVQNLADYREKRPEDHAPRVLLIIDEFQELFVEEDKLSQDAALLLDRLVRQGRAFGVHVLLGTQTLAGAYSIARSTLGQMAVRVALECSESDAHLILSDERNTAARFLTRPGEAIYNAQNGQPTANEPFQVVWLSDKERSKRLDTIDELRHQRELPRPDTIVFEGNAPADLAENTQLFGLASGETPLEPGRPPLAWLGDAVSIKPPTAVAFGRYPGANLLVVGPQPLEAIGMLASAAVSLAATASAANRSGGDGGVRFVVLDGTRHEEEGEGVWGRVAESLDGFSAGVTCRLAEGRAATDAVAEVYNEVVRREAAEANEAPASGADDAPPLYDGPIYLVIHNAGRFRDLRRMEDDFSFSSNKDEPPAPDKQLAAILRDGPAVGIHTLVWCDSYNSVTRMFDRAALREFAMRVAMQLSSADSSHLIDTPAASTLKSHRAIFYNDETGQSEKFRPYAPPEAELLSRLAKGCKGAVDAAS</sequence>
<evidence type="ECO:0000259" key="6">
    <source>
        <dbReference type="PROSITE" id="PS50901"/>
    </source>
</evidence>
<dbReference type="Proteomes" id="UP000315440">
    <property type="component" value="Unassembled WGS sequence"/>
</dbReference>
<dbReference type="PANTHER" id="PTHR22683">
    <property type="entry name" value="SPORULATION PROTEIN RELATED"/>
    <property type="match status" value="1"/>
</dbReference>
<dbReference type="SUPFAM" id="SSF52540">
    <property type="entry name" value="P-loop containing nucleoside triphosphate hydrolases"/>
    <property type="match status" value="1"/>
</dbReference>
<dbReference type="InterPro" id="IPR003593">
    <property type="entry name" value="AAA+_ATPase"/>
</dbReference>
<comment type="caution">
    <text evidence="7">The sequence shown here is derived from an EMBL/GenBank/DDBJ whole genome shotgun (WGS) entry which is preliminary data.</text>
</comment>
<keyword evidence="1 3" id="KW-0547">Nucleotide-binding</keyword>
<name>A0A5C5ZJY0_9BACT</name>
<reference evidence="7 8" key="1">
    <citation type="submission" date="2019-02" db="EMBL/GenBank/DDBJ databases">
        <title>Deep-cultivation of Planctomycetes and their phenomic and genomic characterization uncovers novel biology.</title>
        <authorList>
            <person name="Wiegand S."/>
            <person name="Jogler M."/>
            <person name="Boedeker C."/>
            <person name="Pinto D."/>
            <person name="Vollmers J."/>
            <person name="Rivas-Marin E."/>
            <person name="Kohn T."/>
            <person name="Peeters S.H."/>
            <person name="Heuer A."/>
            <person name="Rast P."/>
            <person name="Oberbeckmann S."/>
            <person name="Bunk B."/>
            <person name="Jeske O."/>
            <person name="Meyerdierks A."/>
            <person name="Storesund J.E."/>
            <person name="Kallscheuer N."/>
            <person name="Luecker S."/>
            <person name="Lage O.M."/>
            <person name="Pohl T."/>
            <person name="Merkel B.J."/>
            <person name="Hornburger P."/>
            <person name="Mueller R.-W."/>
            <person name="Bruemmer F."/>
            <person name="Labrenz M."/>
            <person name="Spormann A.M."/>
            <person name="Op Den Camp H."/>
            <person name="Overmann J."/>
            <person name="Amann R."/>
            <person name="Jetten M.S.M."/>
            <person name="Mascher T."/>
            <person name="Medema M.H."/>
            <person name="Devos D.P."/>
            <person name="Kaster A.-K."/>
            <person name="Ovreas L."/>
            <person name="Rohde M."/>
            <person name="Galperin M.Y."/>
            <person name="Jogler C."/>
        </authorList>
    </citation>
    <scope>NUCLEOTIDE SEQUENCE [LARGE SCALE GENOMIC DNA]</scope>
    <source>
        <strain evidence="7 8">Mal64</strain>
    </source>
</reference>
<proteinExistence type="predicted"/>
<dbReference type="Gene3D" id="3.40.50.300">
    <property type="entry name" value="P-loop containing nucleotide triphosphate hydrolases"/>
    <property type="match status" value="3"/>
</dbReference>